<reference evidence="1 2" key="1">
    <citation type="submission" date="2020-06" db="EMBL/GenBank/DDBJ databases">
        <title>Taxonomy, biology and ecology of Rhodococcus bacteria occurring in California pistachio and other woody hosts as revealed by genome sequence analyses.</title>
        <authorList>
            <person name="Gai Y."/>
            <person name="Riely B."/>
        </authorList>
    </citation>
    <scope>NUCLEOTIDE SEQUENCE [LARGE SCALE GENOMIC DNA]</scope>
    <source>
        <strain evidence="1 2">BP-284</strain>
    </source>
</reference>
<proteinExistence type="predicted"/>
<gene>
    <name evidence="1" type="ORF">HQ605_11390</name>
</gene>
<dbReference type="Proteomes" id="UP001520140">
    <property type="component" value="Unassembled WGS sequence"/>
</dbReference>
<keyword evidence="2" id="KW-1185">Reference proteome</keyword>
<name>A0ABS7NTV4_9NOCA</name>
<evidence type="ECO:0000313" key="1">
    <source>
        <dbReference type="EMBL" id="MBY6321429.1"/>
    </source>
</evidence>
<organism evidence="1 2">
    <name type="scientific">Rhodococcoides kroppenstedtii</name>
    <dbReference type="NCBI Taxonomy" id="293050"/>
    <lineage>
        <taxon>Bacteria</taxon>
        <taxon>Bacillati</taxon>
        <taxon>Actinomycetota</taxon>
        <taxon>Actinomycetes</taxon>
        <taxon>Mycobacteriales</taxon>
        <taxon>Nocardiaceae</taxon>
        <taxon>Rhodococcoides</taxon>
    </lineage>
</organism>
<evidence type="ECO:0000313" key="2">
    <source>
        <dbReference type="Proteomes" id="UP001520140"/>
    </source>
</evidence>
<accession>A0ABS7NTV4</accession>
<protein>
    <submittedName>
        <fullName evidence="1">Uncharacterized protein</fullName>
    </submittedName>
</protein>
<comment type="caution">
    <text evidence="1">The sequence shown here is derived from an EMBL/GenBank/DDBJ whole genome shotgun (WGS) entry which is preliminary data.</text>
</comment>
<dbReference type="EMBL" id="JABUKG010000010">
    <property type="protein sequence ID" value="MBY6321429.1"/>
    <property type="molecule type" value="Genomic_DNA"/>
</dbReference>
<sequence>MKPRGSIPDIDDVRVVVRDLSRGEGSARLSVLSIARHFGLSNTTFRRHFADVVDEIRTINNIEPVSRGGGSRSTGPCHDCDRLRKENSVLRADVEAAAASVQRLALENYRLRRELEALSGVVNIASRNQTGVVSEAVE</sequence>
<dbReference type="RefSeq" id="WP_157889602.1">
    <property type="nucleotide sequence ID" value="NZ_JABUKE010000012.1"/>
</dbReference>